<evidence type="ECO:0000256" key="6">
    <source>
        <dbReference type="ARBA" id="ARBA00039131"/>
    </source>
</evidence>
<evidence type="ECO:0000256" key="4">
    <source>
        <dbReference type="ARBA" id="ARBA00022801"/>
    </source>
</evidence>
<dbReference type="SMART" id="SM00320">
    <property type="entry name" value="WD40"/>
    <property type="match status" value="4"/>
</dbReference>
<organism evidence="9">
    <name type="scientific">Melanopsichium pennsylvanicum 4</name>
    <dbReference type="NCBI Taxonomy" id="1398559"/>
    <lineage>
        <taxon>Eukaryota</taxon>
        <taxon>Fungi</taxon>
        <taxon>Dikarya</taxon>
        <taxon>Basidiomycota</taxon>
        <taxon>Ustilaginomycotina</taxon>
        <taxon>Ustilaginomycetes</taxon>
        <taxon>Ustilaginales</taxon>
        <taxon>Ustilaginaceae</taxon>
        <taxon>Melanopsichium</taxon>
    </lineage>
</organism>
<dbReference type="EC" id="3.1.1.97" evidence="6"/>
<dbReference type="Gene3D" id="2.130.10.10">
    <property type="entry name" value="YVTN repeat-like/Quinoprotein amine dehydrogenase"/>
    <property type="match status" value="1"/>
</dbReference>
<protein>
    <recommendedName>
        <fullName evidence="6">methylated diphthine methylhydrolase</fullName>
        <ecNumber evidence="6">3.1.1.97</ecNumber>
    </recommendedName>
</protein>
<feature type="region of interest" description="Disordered" evidence="8">
    <location>
        <begin position="231"/>
        <end position="256"/>
    </location>
</feature>
<dbReference type="GO" id="GO:0017183">
    <property type="term" value="P:protein histidyl modification to diphthamide"/>
    <property type="evidence" value="ECO:0007669"/>
    <property type="project" value="TreeGrafter"/>
</dbReference>
<comment type="pathway">
    <text evidence="1">Protein modification; peptidyl-diphthamide biosynthesis.</text>
</comment>
<dbReference type="AlphaFoldDB" id="A0A077R158"/>
<dbReference type="InterPro" id="IPR036322">
    <property type="entry name" value="WD40_repeat_dom_sf"/>
</dbReference>
<comment type="similarity">
    <text evidence="5">Belongs to the DPH7 family.</text>
</comment>
<dbReference type="SUPFAM" id="SSF50978">
    <property type="entry name" value="WD40 repeat-like"/>
    <property type="match status" value="1"/>
</dbReference>
<name>A0A077R158_9BASI</name>
<evidence type="ECO:0000256" key="5">
    <source>
        <dbReference type="ARBA" id="ARBA00038092"/>
    </source>
</evidence>
<evidence type="ECO:0000256" key="3">
    <source>
        <dbReference type="ARBA" id="ARBA00022737"/>
    </source>
</evidence>
<dbReference type="InterPro" id="IPR001680">
    <property type="entry name" value="WD40_rpt"/>
</dbReference>
<reference evidence="9" key="1">
    <citation type="journal article" date="2014" name="Genome Biol. Evol.">
        <title>Gene Loss Rather Than Gene Gain Is Associated with a Host Jump from Monocots to Dicots in the Smut Fungus Melanopsichium pennsylvanicum.</title>
        <authorList>
            <person name="Sharma R."/>
            <person name="Mishra B."/>
            <person name="Runge F."/>
            <person name="Thines M."/>
        </authorList>
    </citation>
    <scope>NUCLEOTIDE SEQUENCE</scope>
    <source>
        <strain evidence="9">4</strain>
    </source>
</reference>
<dbReference type="PANTHER" id="PTHR46042">
    <property type="entry name" value="DIPHTHINE METHYLTRANSFERASE"/>
    <property type="match status" value="1"/>
</dbReference>
<sequence>MATAASLYTASTGLCADSIESVPGVDGVFALATYHVDKHEQQQATSSSSSPSSTQSQDELGQDEASLSATSSSPAYTRRGTCNLYYIASEGRDGTKCDKVDMIETPAILDMKWSLTKAAGKAELRRTLGVANAQGQITLHRLYGSEKASKLQSIGELQFNNRTALCLSLDFSDRRGGHIGGYNMSTPDVDTSLIVSQSDGSLAYLPSLELALANTCASSVDDVTSSLAETSIHKHTHSSAETEAPDDDWDRTSQDERDSALLSKHLDLNSIHPIKPRGLITWAAHEFESWICAFDCFSPTTTAWSGGDDLTLKGWDLRTPLSSPTTIPNPTFVCKKPFNGGVTSIQSHHLRQHLWAVGSYDGYLRLFDARMTARPLSETEVGGGVWRVKWHPEDSKRLLVGCMHDGFKVLTLEELAVEGVQGGELRGKEFCLATKFDQHKSLAYGCDWDRGLNQDPEESGRRVYSCSFYDATMHIWNSGAS</sequence>
<evidence type="ECO:0000313" key="9">
    <source>
        <dbReference type="EMBL" id="CDI52592.1"/>
    </source>
</evidence>
<keyword evidence="3" id="KW-0677">Repeat</keyword>
<dbReference type="EMBL" id="HG529546">
    <property type="protein sequence ID" value="CDI52592.1"/>
    <property type="molecule type" value="Genomic_DNA"/>
</dbReference>
<feature type="region of interest" description="Disordered" evidence="8">
    <location>
        <begin position="40"/>
        <end position="72"/>
    </location>
</feature>
<evidence type="ECO:0000256" key="2">
    <source>
        <dbReference type="ARBA" id="ARBA00022574"/>
    </source>
</evidence>
<evidence type="ECO:0000256" key="8">
    <source>
        <dbReference type="SAM" id="MobiDB-lite"/>
    </source>
</evidence>
<dbReference type="GO" id="GO:0005737">
    <property type="term" value="C:cytoplasm"/>
    <property type="evidence" value="ECO:0007669"/>
    <property type="project" value="TreeGrafter"/>
</dbReference>
<proteinExistence type="inferred from homology"/>
<accession>A0A077R158</accession>
<feature type="compositionally biased region" description="Low complexity" evidence="8">
    <location>
        <begin position="42"/>
        <end position="57"/>
    </location>
</feature>
<keyword evidence="4" id="KW-0378">Hydrolase</keyword>
<keyword evidence="2" id="KW-0853">WD repeat</keyword>
<comment type="catalytic activity">
    <reaction evidence="7">
        <text>diphthine methyl ester-[translation elongation factor 2] + H2O = diphthine-[translation elongation factor 2] + methanol + H(+)</text>
        <dbReference type="Rhea" id="RHEA:42656"/>
        <dbReference type="Rhea" id="RHEA-COMP:10172"/>
        <dbReference type="Rhea" id="RHEA-COMP:10173"/>
        <dbReference type="ChEBI" id="CHEBI:15377"/>
        <dbReference type="ChEBI" id="CHEBI:15378"/>
        <dbReference type="ChEBI" id="CHEBI:17790"/>
        <dbReference type="ChEBI" id="CHEBI:79005"/>
        <dbReference type="ChEBI" id="CHEBI:82696"/>
        <dbReference type="EC" id="3.1.1.97"/>
    </reaction>
</comment>
<dbReference type="GO" id="GO:0061685">
    <property type="term" value="F:diphthine methylesterase activity"/>
    <property type="evidence" value="ECO:0007669"/>
    <property type="project" value="UniProtKB-EC"/>
</dbReference>
<dbReference type="InterPro" id="IPR015943">
    <property type="entry name" value="WD40/YVTN_repeat-like_dom_sf"/>
</dbReference>
<dbReference type="InterPro" id="IPR052415">
    <property type="entry name" value="Diphthine_MTase"/>
</dbReference>
<dbReference type="PANTHER" id="PTHR46042:SF1">
    <property type="entry name" value="DIPHTHINE METHYLTRANSFERASE"/>
    <property type="match status" value="1"/>
</dbReference>
<evidence type="ECO:0000256" key="7">
    <source>
        <dbReference type="ARBA" id="ARBA00047551"/>
    </source>
</evidence>
<evidence type="ECO:0000256" key="1">
    <source>
        <dbReference type="ARBA" id="ARBA00005156"/>
    </source>
</evidence>